<name>A0ABV2FJA1_9STRE</name>
<dbReference type="EMBL" id="JBEPLO010000020">
    <property type="protein sequence ID" value="MET3558622.1"/>
    <property type="molecule type" value="Genomic_DNA"/>
</dbReference>
<sequence>MDEAPAYQVHRPIKNERVRVTELFYFLKAPSDYPGDENTRDQNVSLYEEVWD</sequence>
<accession>A0ABV2FJA1</accession>
<proteinExistence type="predicted"/>
<keyword evidence="2" id="KW-1185">Reference proteome</keyword>
<dbReference type="Proteomes" id="UP001549122">
    <property type="component" value="Unassembled WGS sequence"/>
</dbReference>
<organism evidence="1 2">
    <name type="scientific">Streptococcus rupicaprae</name>
    <dbReference type="NCBI Taxonomy" id="759619"/>
    <lineage>
        <taxon>Bacteria</taxon>
        <taxon>Bacillati</taxon>
        <taxon>Bacillota</taxon>
        <taxon>Bacilli</taxon>
        <taxon>Lactobacillales</taxon>
        <taxon>Streptococcaceae</taxon>
        <taxon>Streptococcus</taxon>
    </lineage>
</organism>
<evidence type="ECO:0008006" key="3">
    <source>
        <dbReference type="Google" id="ProtNLM"/>
    </source>
</evidence>
<comment type="caution">
    <text evidence="1">The sequence shown here is derived from an EMBL/GenBank/DDBJ whole genome shotgun (WGS) entry which is preliminary data.</text>
</comment>
<reference evidence="1 2" key="1">
    <citation type="submission" date="2024-06" db="EMBL/GenBank/DDBJ databases">
        <title>Genomic Encyclopedia of Type Strains, Phase IV (KMG-IV): sequencing the most valuable type-strain genomes for metagenomic binning, comparative biology and taxonomic classification.</title>
        <authorList>
            <person name="Goeker M."/>
        </authorList>
    </citation>
    <scope>NUCLEOTIDE SEQUENCE [LARGE SCALE GENOMIC DNA]</scope>
    <source>
        <strain evidence="1 2">DSM 28303</strain>
    </source>
</reference>
<gene>
    <name evidence="1" type="ORF">ABID29_001748</name>
</gene>
<evidence type="ECO:0000313" key="2">
    <source>
        <dbReference type="Proteomes" id="UP001549122"/>
    </source>
</evidence>
<protein>
    <recommendedName>
        <fullName evidence="3">Transposase</fullName>
    </recommendedName>
</protein>
<evidence type="ECO:0000313" key="1">
    <source>
        <dbReference type="EMBL" id="MET3558622.1"/>
    </source>
</evidence>